<feature type="domain" description="Pyruvate/ketoisovalerate oxidoreductase catalytic" evidence="4">
    <location>
        <begin position="15"/>
        <end position="193"/>
    </location>
</feature>
<organism evidence="5">
    <name type="scientific">Fervidicoccus fontis</name>
    <dbReference type="NCBI Taxonomy" id="683846"/>
    <lineage>
        <taxon>Archaea</taxon>
        <taxon>Thermoproteota</taxon>
        <taxon>Thermoprotei</taxon>
        <taxon>Fervidicoccales</taxon>
        <taxon>Fervidicoccaceae</taxon>
        <taxon>Fervidicoccus</taxon>
    </lineage>
</organism>
<comment type="caution">
    <text evidence="5">The sequence shown here is derived from an EMBL/GenBank/DDBJ whole genome shotgun (WGS) entry which is preliminary data.</text>
</comment>
<dbReference type="Gene3D" id="3.40.920.10">
    <property type="entry name" value="Pyruvate-ferredoxin oxidoreductase, PFOR, domain III"/>
    <property type="match status" value="1"/>
</dbReference>
<protein>
    <recommendedName>
        <fullName evidence="1">pyruvate synthase</fullName>
        <ecNumber evidence="1">1.2.7.1</ecNumber>
    </recommendedName>
</protein>
<dbReference type="InterPro" id="IPR011894">
    <property type="entry name" value="PorC_KorC"/>
</dbReference>
<keyword evidence="2" id="KW-0560">Oxidoreductase</keyword>
<evidence type="ECO:0000259" key="4">
    <source>
        <dbReference type="Pfam" id="PF01558"/>
    </source>
</evidence>
<gene>
    <name evidence="5" type="ORF">ENM78_03770</name>
</gene>
<dbReference type="AlphaFoldDB" id="A0A7J3ZKL4"/>
<dbReference type="SUPFAM" id="SSF53323">
    <property type="entry name" value="Pyruvate-ferredoxin oxidoreductase, PFOR, domain III"/>
    <property type="match status" value="1"/>
</dbReference>
<evidence type="ECO:0000256" key="3">
    <source>
        <dbReference type="ARBA" id="ARBA00049357"/>
    </source>
</evidence>
<name>A0A7J3ZKL4_9CREN</name>
<dbReference type="InterPro" id="IPR051626">
    <property type="entry name" value="Oxidoreductase_gamma_subunit"/>
</dbReference>
<dbReference type="EMBL" id="DRZC01000055">
    <property type="protein sequence ID" value="HHQ80554.1"/>
    <property type="molecule type" value="Genomic_DNA"/>
</dbReference>
<sequence>MEELVLVEGIWLGRGGQGIVLASYILAEAAIIEGKVAMAMPEFGAERRGAPVRAYNRILAPGRTKGIGILPRTPVEQADFLVVMEPHLLASRSLFPKLKENATVLVSTERRPEEVCKMLEIVDKSSPRVYTVDAIKVAVETIGRPIVNTTLLGALVRVREGLVDKSSLERALANRLSGEILERNVEALRRGYEEVIGP</sequence>
<dbReference type="PANTHER" id="PTHR43366">
    <property type="entry name" value="PYRUVATE SYNTHASE SUBUNIT PORC"/>
    <property type="match status" value="1"/>
</dbReference>
<evidence type="ECO:0000256" key="2">
    <source>
        <dbReference type="ARBA" id="ARBA00023002"/>
    </source>
</evidence>
<evidence type="ECO:0000256" key="1">
    <source>
        <dbReference type="ARBA" id="ARBA00012822"/>
    </source>
</evidence>
<keyword evidence="5" id="KW-0670">Pyruvate</keyword>
<dbReference type="InterPro" id="IPR019752">
    <property type="entry name" value="Pyrv/ketoisovalerate_OxRed_cat"/>
</dbReference>
<dbReference type="NCBIfam" id="TIGR02175">
    <property type="entry name" value="PorC_KorC"/>
    <property type="match status" value="1"/>
</dbReference>
<comment type="catalytic activity">
    <reaction evidence="3">
        <text>2 oxidized [2Fe-2S]-[ferredoxin] + pyruvate + CoA = 2 reduced [2Fe-2S]-[ferredoxin] + acetyl-CoA + CO2 + H(+)</text>
        <dbReference type="Rhea" id="RHEA:12765"/>
        <dbReference type="Rhea" id="RHEA-COMP:10000"/>
        <dbReference type="Rhea" id="RHEA-COMP:10001"/>
        <dbReference type="ChEBI" id="CHEBI:15361"/>
        <dbReference type="ChEBI" id="CHEBI:15378"/>
        <dbReference type="ChEBI" id="CHEBI:16526"/>
        <dbReference type="ChEBI" id="CHEBI:33737"/>
        <dbReference type="ChEBI" id="CHEBI:33738"/>
        <dbReference type="ChEBI" id="CHEBI:57287"/>
        <dbReference type="ChEBI" id="CHEBI:57288"/>
        <dbReference type="EC" id="1.2.7.1"/>
    </reaction>
</comment>
<dbReference type="EC" id="1.2.7.1" evidence="1"/>
<evidence type="ECO:0000313" key="5">
    <source>
        <dbReference type="EMBL" id="HHQ80554.1"/>
    </source>
</evidence>
<accession>A0A7J3ZKL4</accession>
<dbReference type="InterPro" id="IPR002869">
    <property type="entry name" value="Pyrv_flavodox_OxRed_cen"/>
</dbReference>
<dbReference type="GO" id="GO:0019164">
    <property type="term" value="F:pyruvate synthase activity"/>
    <property type="evidence" value="ECO:0007669"/>
    <property type="project" value="UniProtKB-EC"/>
</dbReference>
<dbReference type="PANTHER" id="PTHR43366:SF1">
    <property type="entry name" value="PYRUVATE SYNTHASE SUBUNIT PORC"/>
    <property type="match status" value="1"/>
</dbReference>
<proteinExistence type="predicted"/>
<dbReference type="Pfam" id="PF01558">
    <property type="entry name" value="POR"/>
    <property type="match status" value="1"/>
</dbReference>
<reference evidence="5" key="1">
    <citation type="journal article" date="2020" name="mSystems">
        <title>Genome- and Community-Level Interaction Insights into Carbon Utilization and Element Cycling Functions of Hydrothermarchaeota in Hydrothermal Sediment.</title>
        <authorList>
            <person name="Zhou Z."/>
            <person name="Liu Y."/>
            <person name="Xu W."/>
            <person name="Pan J."/>
            <person name="Luo Z.H."/>
            <person name="Li M."/>
        </authorList>
    </citation>
    <scope>NUCLEOTIDE SEQUENCE [LARGE SCALE GENOMIC DNA]</scope>
    <source>
        <strain evidence="5">SpSt-1116</strain>
    </source>
</reference>